<dbReference type="InterPro" id="IPR043141">
    <property type="entry name" value="Ribosomal_uL10-like_sf"/>
</dbReference>
<organism evidence="2">
    <name type="scientific">marine metagenome</name>
    <dbReference type="NCBI Taxonomy" id="408172"/>
    <lineage>
        <taxon>unclassified sequences</taxon>
        <taxon>metagenomes</taxon>
        <taxon>ecological metagenomes</taxon>
    </lineage>
</organism>
<dbReference type="Pfam" id="PF00466">
    <property type="entry name" value="Ribosomal_L10"/>
    <property type="match status" value="1"/>
</dbReference>
<evidence type="ECO:0008006" key="3">
    <source>
        <dbReference type="Google" id="ProtNLM"/>
    </source>
</evidence>
<dbReference type="InterPro" id="IPR001790">
    <property type="entry name" value="Ribosomal_uL10"/>
</dbReference>
<dbReference type="SUPFAM" id="SSF160369">
    <property type="entry name" value="Ribosomal protein L10-like"/>
    <property type="match status" value="1"/>
</dbReference>
<protein>
    <recommendedName>
        <fullName evidence="3">50S ribosomal protein L10</fullName>
    </recommendedName>
</protein>
<reference evidence="2" key="1">
    <citation type="submission" date="2018-05" db="EMBL/GenBank/DDBJ databases">
        <authorList>
            <person name="Lanie J.A."/>
            <person name="Ng W.-L."/>
            <person name="Kazmierczak K.M."/>
            <person name="Andrzejewski T.M."/>
            <person name="Davidsen T.M."/>
            <person name="Wayne K.J."/>
            <person name="Tettelin H."/>
            <person name="Glass J.I."/>
            <person name="Rusch D."/>
            <person name="Podicherti R."/>
            <person name="Tsui H.-C.T."/>
            <person name="Winkler M.E."/>
        </authorList>
    </citation>
    <scope>NUCLEOTIDE SEQUENCE</scope>
</reference>
<evidence type="ECO:0000256" key="1">
    <source>
        <dbReference type="ARBA" id="ARBA00008889"/>
    </source>
</evidence>
<feature type="non-terminal residue" evidence="2">
    <location>
        <position position="67"/>
    </location>
</feature>
<dbReference type="AlphaFoldDB" id="A0A382LJV6"/>
<evidence type="ECO:0000313" key="2">
    <source>
        <dbReference type="EMBL" id="SVC37124.1"/>
    </source>
</evidence>
<gene>
    <name evidence="2" type="ORF">METZ01_LOCUS289978</name>
</gene>
<name>A0A382LJV6_9ZZZZ</name>
<comment type="similarity">
    <text evidence="1">Belongs to the universal ribosomal protein uL10 family.</text>
</comment>
<dbReference type="EMBL" id="UINC01087612">
    <property type="protein sequence ID" value="SVC37124.1"/>
    <property type="molecule type" value="Genomic_DNA"/>
</dbReference>
<accession>A0A382LJV6</accession>
<sequence length="67" mass="7489">MERSQKEILVGELQGIFNSATAAVLIDYKGLAANELVEMRQELHKVRSTMKVLKNTLAKLAVEDTPF</sequence>
<dbReference type="Gene3D" id="3.30.70.1730">
    <property type="match status" value="1"/>
</dbReference>
<proteinExistence type="inferred from homology"/>